<protein>
    <submittedName>
        <fullName evidence="1">HK97 gp10 family phage protein</fullName>
    </submittedName>
</protein>
<reference evidence="1 2" key="1">
    <citation type="submission" date="2021-01" db="EMBL/GenBank/DDBJ databases">
        <title>High-quality draft genome sequence data of six Lactiplantibacillus plantarum subsp. argentoratensis strains isolated from various Greek sourdoughs.</title>
        <authorList>
            <person name="Syrokou M.K."/>
            <person name="Paramithiotis S."/>
            <person name="Skandamis P.N."/>
            <person name="Drosinos E.H."/>
            <person name="Bosnea L."/>
            <person name="Mataragas M."/>
        </authorList>
    </citation>
    <scope>NUCLEOTIDE SEQUENCE [LARGE SCALE GENOMIC DNA]</scope>
    <source>
        <strain evidence="1 2">LQC 2520</strain>
    </source>
</reference>
<comment type="caution">
    <text evidence="1">The sequence shown here is derived from an EMBL/GenBank/DDBJ whole genome shotgun (WGS) entry which is preliminary data.</text>
</comment>
<name>A0ABS5UH45_9LACO</name>
<dbReference type="RefSeq" id="WP_214417742.1">
    <property type="nucleotide sequence ID" value="NZ_JAEQMM010000003.1"/>
</dbReference>
<evidence type="ECO:0000313" key="2">
    <source>
        <dbReference type="Proteomes" id="UP000694640"/>
    </source>
</evidence>
<proteinExistence type="predicted"/>
<dbReference type="InterPro" id="IPR010064">
    <property type="entry name" value="HK97-gp10_tail"/>
</dbReference>
<accession>A0ABS5UH45</accession>
<sequence>MSWGTIDTSQFDEFARQFDSQVSSGKLKTALRQSMVRVGSQTLRGLKNRTPVDTGTLRRGWELQGPTINVSEIVLTAVNNVEYASYIENGHRTRGGSGWIEGVFMMKNTLVEIDRQLPSLLTPEFTGFLQGLM</sequence>
<gene>
    <name evidence="1" type="ORF">JKL17_06145</name>
</gene>
<evidence type="ECO:0000313" key="1">
    <source>
        <dbReference type="EMBL" id="MBT1137705.1"/>
    </source>
</evidence>
<dbReference type="EMBL" id="JAEQMM010000003">
    <property type="protein sequence ID" value="MBT1137705.1"/>
    <property type="molecule type" value="Genomic_DNA"/>
</dbReference>
<organism evidence="1 2">
    <name type="scientific">Lactiplantibacillus argentoratensis</name>
    <dbReference type="NCBI Taxonomy" id="271881"/>
    <lineage>
        <taxon>Bacteria</taxon>
        <taxon>Bacillati</taxon>
        <taxon>Bacillota</taxon>
        <taxon>Bacilli</taxon>
        <taxon>Lactobacillales</taxon>
        <taxon>Lactobacillaceae</taxon>
        <taxon>Lactiplantibacillus</taxon>
    </lineage>
</organism>
<dbReference type="Pfam" id="PF04883">
    <property type="entry name" value="HK97-gp10_like"/>
    <property type="match status" value="1"/>
</dbReference>
<dbReference type="Proteomes" id="UP000694640">
    <property type="component" value="Unassembled WGS sequence"/>
</dbReference>
<keyword evidence="2" id="KW-1185">Reference proteome</keyword>